<dbReference type="InterPro" id="IPR052544">
    <property type="entry name" value="Bacteriocin_Proc_Enz"/>
</dbReference>
<dbReference type="RefSeq" id="WP_073041288.1">
    <property type="nucleotide sequence ID" value="NZ_FQVB01000040.1"/>
</dbReference>
<evidence type="ECO:0000313" key="2">
    <source>
        <dbReference type="EMBL" id="SHG07861.1"/>
    </source>
</evidence>
<dbReference type="EMBL" id="FQVB01000040">
    <property type="protein sequence ID" value="SHG07861.1"/>
    <property type="molecule type" value="Genomic_DNA"/>
</dbReference>
<evidence type="ECO:0000313" key="3">
    <source>
        <dbReference type="Proteomes" id="UP000184076"/>
    </source>
</evidence>
<dbReference type="STRING" id="1121391.SAMN02745206_03220"/>
<organism evidence="2 3">
    <name type="scientific">Desulfacinum infernum DSM 9756</name>
    <dbReference type="NCBI Taxonomy" id="1121391"/>
    <lineage>
        <taxon>Bacteria</taxon>
        <taxon>Pseudomonadati</taxon>
        <taxon>Thermodesulfobacteriota</taxon>
        <taxon>Syntrophobacteria</taxon>
        <taxon>Syntrophobacterales</taxon>
        <taxon>Syntrophobacteraceae</taxon>
        <taxon>Desulfacinum</taxon>
    </lineage>
</organism>
<dbReference type="InterPro" id="IPR029479">
    <property type="entry name" value="Nitroreductase"/>
</dbReference>
<dbReference type="GO" id="GO:0016491">
    <property type="term" value="F:oxidoreductase activity"/>
    <property type="evidence" value="ECO:0007669"/>
    <property type="project" value="InterPro"/>
</dbReference>
<name>A0A1M5GVV4_9BACT</name>
<dbReference type="Proteomes" id="UP000184076">
    <property type="component" value="Unassembled WGS sequence"/>
</dbReference>
<proteinExistence type="predicted"/>
<reference evidence="3" key="1">
    <citation type="submission" date="2016-11" db="EMBL/GenBank/DDBJ databases">
        <authorList>
            <person name="Varghese N."/>
            <person name="Submissions S."/>
        </authorList>
    </citation>
    <scope>NUCLEOTIDE SEQUENCE [LARGE SCALE GENOMIC DNA]</scope>
    <source>
        <strain evidence="3">DSM 9756</strain>
    </source>
</reference>
<dbReference type="CDD" id="cd02142">
    <property type="entry name" value="McbC_SagB-like_oxidoreductase"/>
    <property type="match status" value="2"/>
</dbReference>
<protein>
    <submittedName>
        <fullName evidence="2">SagB-type dehydrogenase domain-containing protein</fullName>
    </submittedName>
</protein>
<evidence type="ECO:0000259" key="1">
    <source>
        <dbReference type="Pfam" id="PF00881"/>
    </source>
</evidence>
<dbReference type="Gene3D" id="3.40.109.10">
    <property type="entry name" value="NADH Oxidase"/>
    <property type="match status" value="2"/>
</dbReference>
<dbReference type="NCBIfam" id="TIGR03605">
    <property type="entry name" value="antibiot_sagB"/>
    <property type="match status" value="1"/>
</dbReference>
<gene>
    <name evidence="2" type="ORF">SAMN02745206_03220</name>
</gene>
<dbReference type="AlphaFoldDB" id="A0A1M5GVV4"/>
<accession>A0A1M5GVV4</accession>
<keyword evidence="3" id="KW-1185">Reference proteome</keyword>
<dbReference type="InterPro" id="IPR020051">
    <property type="entry name" value="SagB-type_dehydrogenase"/>
</dbReference>
<dbReference type="Pfam" id="PF00881">
    <property type="entry name" value="Nitroreductase"/>
    <property type="match status" value="2"/>
</dbReference>
<dbReference type="InterPro" id="IPR000415">
    <property type="entry name" value="Nitroreductase-like"/>
</dbReference>
<feature type="domain" description="Nitroreductase" evidence="1">
    <location>
        <begin position="67"/>
        <end position="229"/>
    </location>
</feature>
<dbReference type="SUPFAM" id="SSF55469">
    <property type="entry name" value="FMN-dependent nitroreductase-like"/>
    <property type="match status" value="2"/>
</dbReference>
<sequence>MDGVGRRYQRKTAYTRGALGGGYLDWASQPLLFKHYRDLPTTDLPEELAPSGTTFREVFNRKVGTSKQPMDLVRLGRILHLAYGITARSGRGRDVHFFRAAPSAGALYPCEIYVSVHGVDGVPDGLHHFDLARNRLCELRRGAFFGDTDGWAVVFFITAIFYRSAWKYRDRAYRYCLLDTGHLTENVVLAAVAEGAAPRVFDRFDDERVNRFLGIDPDREACLAAVALGSPGVLNDRRISELFPDFPAALDGAALDPVQPGASVMSSSDRIPPVILQVHKETASWREGSPGPGEALPGDPAGWESVGIPEPSHGEEDPPFAQVVWRRRSHRNFTDRGLPTEAFSLLAHGLAHGEDGFSCVFAWFLGAGVESLETGVYLWDEAASRAILWKPGDHRTALASACLDQQWIRNAAVIWAFAADLEGLEKDLGPRAYRRAMIQAGRLGQRLYLAATALDLGACGIGAFYDDEARSVLGLPESHHVLYVVATGPVKKMRHV</sequence>
<dbReference type="PANTHER" id="PTHR43745">
    <property type="entry name" value="NITROREDUCTASE MJ1384-RELATED"/>
    <property type="match status" value="1"/>
</dbReference>
<feature type="domain" description="Nitroreductase" evidence="1">
    <location>
        <begin position="399"/>
        <end position="488"/>
    </location>
</feature>
<dbReference type="PANTHER" id="PTHR43745:SF2">
    <property type="entry name" value="NITROREDUCTASE MJ1384-RELATED"/>
    <property type="match status" value="1"/>
</dbReference>